<dbReference type="RefSeq" id="XP_007776895.1">
    <property type="nucleotide sequence ID" value="XM_007778705.1"/>
</dbReference>
<accession>R7YI63</accession>
<protein>
    <submittedName>
        <fullName evidence="1">Uncharacterized protein</fullName>
    </submittedName>
</protein>
<evidence type="ECO:0000313" key="2">
    <source>
        <dbReference type="Proteomes" id="UP000016924"/>
    </source>
</evidence>
<dbReference type="AlphaFoldDB" id="R7YI63"/>
<organism evidence="1 2">
    <name type="scientific">Coniosporium apollinis (strain CBS 100218)</name>
    <name type="common">Rock-inhabiting black yeast</name>
    <dbReference type="NCBI Taxonomy" id="1168221"/>
    <lineage>
        <taxon>Eukaryota</taxon>
        <taxon>Fungi</taxon>
        <taxon>Dikarya</taxon>
        <taxon>Ascomycota</taxon>
        <taxon>Pezizomycotina</taxon>
        <taxon>Dothideomycetes</taxon>
        <taxon>Dothideomycetes incertae sedis</taxon>
        <taxon>Coniosporium</taxon>
    </lineage>
</organism>
<dbReference type="HOGENOM" id="CLU_1475090_0_0_1"/>
<dbReference type="OrthoDB" id="10314669at2759"/>
<reference evidence="2" key="1">
    <citation type="submission" date="2012-06" db="EMBL/GenBank/DDBJ databases">
        <title>The genome sequence of Coniosporium apollinis CBS 100218.</title>
        <authorList>
            <consortium name="The Broad Institute Genome Sequencing Platform"/>
            <person name="Cuomo C."/>
            <person name="Gorbushina A."/>
            <person name="Noack S."/>
            <person name="Walker B."/>
            <person name="Young S.K."/>
            <person name="Zeng Q."/>
            <person name="Gargeya S."/>
            <person name="Fitzgerald M."/>
            <person name="Haas B."/>
            <person name="Abouelleil A."/>
            <person name="Alvarado L."/>
            <person name="Arachchi H.M."/>
            <person name="Berlin A.M."/>
            <person name="Chapman S.B."/>
            <person name="Goldberg J."/>
            <person name="Griggs A."/>
            <person name="Gujja S."/>
            <person name="Hansen M."/>
            <person name="Howarth C."/>
            <person name="Imamovic A."/>
            <person name="Larimer J."/>
            <person name="McCowan C."/>
            <person name="Montmayeur A."/>
            <person name="Murphy C."/>
            <person name="Neiman D."/>
            <person name="Pearson M."/>
            <person name="Priest M."/>
            <person name="Roberts A."/>
            <person name="Saif S."/>
            <person name="Shea T."/>
            <person name="Sisk P."/>
            <person name="Sykes S."/>
            <person name="Wortman J."/>
            <person name="Nusbaum C."/>
            <person name="Birren B."/>
        </authorList>
    </citation>
    <scope>NUCLEOTIDE SEQUENCE [LARGE SCALE GENOMIC DNA]</scope>
    <source>
        <strain evidence="2">CBS 100218</strain>
    </source>
</reference>
<gene>
    <name evidence="1" type="ORF">W97_00793</name>
</gene>
<keyword evidence="2" id="KW-1185">Reference proteome</keyword>
<dbReference type="EMBL" id="JH767556">
    <property type="protein sequence ID" value="EON61578.1"/>
    <property type="molecule type" value="Genomic_DNA"/>
</dbReference>
<dbReference type="Proteomes" id="UP000016924">
    <property type="component" value="Unassembled WGS sequence"/>
</dbReference>
<name>R7YI63_CONA1</name>
<proteinExistence type="predicted"/>
<dbReference type="GeneID" id="19898104"/>
<evidence type="ECO:0000313" key="1">
    <source>
        <dbReference type="EMBL" id="EON61578.1"/>
    </source>
</evidence>
<sequence>MPQPPFETLPLELRQKILGYCLITPSLEERFRTAEALLYTSKQMCVDMEAVLWARYAYIKTEIGDHEETSFDLVPTMLEDGIRNYLTRAFAWGELQQKLERMQLLDLLAEQYNVRAFIIDKTSHKWLSSGRGRHREPKVSWDPIIIEVDGYLRGHRIEEERVRVYGEFGMDELWGVPYSSDFL</sequence>